<dbReference type="RefSeq" id="WP_117394911.1">
    <property type="nucleotide sequence ID" value="NZ_CP021330.1"/>
</dbReference>
<proteinExistence type="predicted"/>
<organism evidence="2 3">
    <name type="scientific">Maritalea myrionectae</name>
    <dbReference type="NCBI Taxonomy" id="454601"/>
    <lineage>
        <taxon>Bacteria</taxon>
        <taxon>Pseudomonadati</taxon>
        <taxon>Pseudomonadota</taxon>
        <taxon>Alphaproteobacteria</taxon>
        <taxon>Hyphomicrobiales</taxon>
        <taxon>Devosiaceae</taxon>
        <taxon>Maritalea</taxon>
    </lineage>
</organism>
<dbReference type="PANTHER" id="PTHR36974:SF1">
    <property type="entry name" value="DOXX FAMILY MEMBRANE PROTEIN"/>
    <property type="match status" value="1"/>
</dbReference>
<dbReference type="AlphaFoldDB" id="A0A2R4MAY9"/>
<dbReference type="KEGG" id="mmyr:MXMO3_00626"/>
<name>A0A2R4MAY9_9HYPH</name>
<keyword evidence="1" id="KW-0472">Membrane</keyword>
<feature type="transmembrane region" description="Helical" evidence="1">
    <location>
        <begin position="47"/>
        <end position="65"/>
    </location>
</feature>
<keyword evidence="1" id="KW-1133">Transmembrane helix</keyword>
<sequence length="175" mass="18998">MTFLTELGGVLSNFKNLLFLTGALLAPNLVALVARQVGLGRHFTPQFWGRLGLAIFLLMTASAHFSNPGVMAAMLPGFLPLRIEIVVLTGFLEIALGLAIVVPQVQRLVGWAIMAMLLGFLPANIFAALNYIPFGGAEMGPAYLLVRVPYQALLIGFVFWASQTGNRRPSERTKQ</sequence>
<keyword evidence="1" id="KW-0812">Transmembrane</keyword>
<feature type="transmembrane region" description="Helical" evidence="1">
    <location>
        <begin position="85"/>
        <end position="102"/>
    </location>
</feature>
<evidence type="ECO:0000256" key="1">
    <source>
        <dbReference type="SAM" id="Phobius"/>
    </source>
</evidence>
<dbReference type="PANTHER" id="PTHR36974">
    <property type="entry name" value="MEMBRANE PROTEIN-RELATED"/>
    <property type="match status" value="1"/>
</dbReference>
<feature type="transmembrane region" description="Helical" evidence="1">
    <location>
        <begin position="144"/>
        <end position="162"/>
    </location>
</feature>
<protein>
    <recommendedName>
        <fullName evidence="4">DoxX family membrane protein</fullName>
    </recommendedName>
</protein>
<dbReference type="STRING" id="1122213.GCA_000423365_03341"/>
<gene>
    <name evidence="2" type="ORF">MXMO3_00626</name>
</gene>
<evidence type="ECO:0000313" key="3">
    <source>
        <dbReference type="Proteomes" id="UP000258927"/>
    </source>
</evidence>
<reference evidence="2 3" key="1">
    <citation type="submission" date="2017-05" db="EMBL/GenBank/DDBJ databases">
        <title>Genome Analysis of Maritalea myrionectae HL2708#5.</title>
        <authorList>
            <consortium name="Cotde Inc.-PKNU"/>
            <person name="Jang D."/>
            <person name="Oh H.-M."/>
        </authorList>
    </citation>
    <scope>NUCLEOTIDE SEQUENCE [LARGE SCALE GENOMIC DNA]</scope>
    <source>
        <strain evidence="2 3">HL2708#5</strain>
    </source>
</reference>
<dbReference type="EMBL" id="CP021330">
    <property type="protein sequence ID" value="AVX03170.1"/>
    <property type="molecule type" value="Genomic_DNA"/>
</dbReference>
<evidence type="ECO:0008006" key="4">
    <source>
        <dbReference type="Google" id="ProtNLM"/>
    </source>
</evidence>
<accession>A0A2R4MAY9</accession>
<evidence type="ECO:0000313" key="2">
    <source>
        <dbReference type="EMBL" id="AVX03170.1"/>
    </source>
</evidence>
<dbReference type="Proteomes" id="UP000258927">
    <property type="component" value="Chromosome"/>
</dbReference>
<feature type="transmembrane region" description="Helical" evidence="1">
    <location>
        <begin position="109"/>
        <end position="132"/>
    </location>
</feature>
<keyword evidence="3" id="KW-1185">Reference proteome</keyword>
<feature type="transmembrane region" description="Helical" evidence="1">
    <location>
        <begin position="17"/>
        <end position="35"/>
    </location>
</feature>